<feature type="region of interest" description="Disordered" evidence="1">
    <location>
        <begin position="465"/>
        <end position="495"/>
    </location>
</feature>
<reference evidence="3 4" key="1">
    <citation type="submission" date="2024-12" db="EMBL/GenBank/DDBJ databases">
        <title>The unique morphological basis and parallel evolutionary history of personate flowers in Penstemon.</title>
        <authorList>
            <person name="Depatie T.H."/>
            <person name="Wessinger C.A."/>
        </authorList>
    </citation>
    <scope>NUCLEOTIDE SEQUENCE [LARGE SCALE GENOMIC DNA]</scope>
    <source>
        <strain evidence="3">WTNN_2</strain>
        <tissue evidence="3">Leaf</tissue>
    </source>
</reference>
<feature type="domain" description="Agenet" evidence="2">
    <location>
        <begin position="1766"/>
        <end position="1824"/>
    </location>
</feature>
<feature type="region of interest" description="Disordered" evidence="1">
    <location>
        <begin position="285"/>
        <end position="309"/>
    </location>
</feature>
<proteinExistence type="predicted"/>
<feature type="compositionally biased region" description="Polar residues" evidence="1">
    <location>
        <begin position="1072"/>
        <end position="1099"/>
    </location>
</feature>
<feature type="region of interest" description="Disordered" evidence="1">
    <location>
        <begin position="509"/>
        <end position="528"/>
    </location>
</feature>
<dbReference type="InterPro" id="IPR014002">
    <property type="entry name" value="Agenet_dom_plant"/>
</dbReference>
<comment type="caution">
    <text evidence="3">The sequence shown here is derived from an EMBL/GenBank/DDBJ whole genome shotgun (WGS) entry which is preliminary data.</text>
</comment>
<dbReference type="InterPro" id="IPR055274">
    <property type="entry name" value="SWO1"/>
</dbReference>
<feature type="region of interest" description="Disordered" evidence="1">
    <location>
        <begin position="1961"/>
        <end position="2074"/>
    </location>
</feature>
<feature type="domain" description="Agenet" evidence="2">
    <location>
        <begin position="1675"/>
        <end position="1749"/>
    </location>
</feature>
<feature type="compositionally biased region" description="Polar residues" evidence="1">
    <location>
        <begin position="286"/>
        <end position="297"/>
    </location>
</feature>
<keyword evidence="4" id="KW-1185">Reference proteome</keyword>
<dbReference type="Proteomes" id="UP001634393">
    <property type="component" value="Unassembled WGS sequence"/>
</dbReference>
<evidence type="ECO:0000313" key="4">
    <source>
        <dbReference type="Proteomes" id="UP001634393"/>
    </source>
</evidence>
<feature type="compositionally biased region" description="Low complexity" evidence="1">
    <location>
        <begin position="906"/>
        <end position="921"/>
    </location>
</feature>
<feature type="compositionally biased region" description="Basic and acidic residues" evidence="1">
    <location>
        <begin position="1975"/>
        <end position="1989"/>
    </location>
</feature>
<feature type="region of interest" description="Disordered" evidence="1">
    <location>
        <begin position="2088"/>
        <end position="2122"/>
    </location>
</feature>
<evidence type="ECO:0000256" key="1">
    <source>
        <dbReference type="SAM" id="MobiDB-lite"/>
    </source>
</evidence>
<feature type="region of interest" description="Disordered" evidence="1">
    <location>
        <begin position="1063"/>
        <end position="1104"/>
    </location>
</feature>
<dbReference type="SMART" id="SM00743">
    <property type="entry name" value="Agenet"/>
    <property type="match status" value="2"/>
</dbReference>
<feature type="compositionally biased region" description="Polar residues" evidence="1">
    <location>
        <begin position="2097"/>
        <end position="2113"/>
    </location>
</feature>
<evidence type="ECO:0000259" key="2">
    <source>
        <dbReference type="SMART" id="SM00743"/>
    </source>
</evidence>
<dbReference type="Pfam" id="PF05641">
    <property type="entry name" value="Agenet"/>
    <property type="match status" value="1"/>
</dbReference>
<name>A0ABD3S165_9LAMI</name>
<dbReference type="EMBL" id="JBJXBP010000007">
    <property type="protein sequence ID" value="KAL3818221.1"/>
    <property type="molecule type" value="Genomic_DNA"/>
</dbReference>
<dbReference type="PANTHER" id="PTHR48429">
    <property type="entry name" value="AGENET DOMAIN-CONTAINING PROTEIN"/>
    <property type="match status" value="1"/>
</dbReference>
<gene>
    <name evidence="3" type="ORF">ACJIZ3_004126</name>
</gene>
<accession>A0ABD3S165</accession>
<evidence type="ECO:0000313" key="3">
    <source>
        <dbReference type="EMBL" id="KAL3818221.1"/>
    </source>
</evidence>
<organism evidence="3 4">
    <name type="scientific">Penstemon smallii</name>
    <dbReference type="NCBI Taxonomy" id="265156"/>
    <lineage>
        <taxon>Eukaryota</taxon>
        <taxon>Viridiplantae</taxon>
        <taxon>Streptophyta</taxon>
        <taxon>Embryophyta</taxon>
        <taxon>Tracheophyta</taxon>
        <taxon>Spermatophyta</taxon>
        <taxon>Magnoliopsida</taxon>
        <taxon>eudicotyledons</taxon>
        <taxon>Gunneridae</taxon>
        <taxon>Pentapetalae</taxon>
        <taxon>asterids</taxon>
        <taxon>lamiids</taxon>
        <taxon>Lamiales</taxon>
        <taxon>Plantaginaceae</taxon>
        <taxon>Cheloneae</taxon>
        <taxon>Penstemon</taxon>
    </lineage>
</organism>
<dbReference type="PANTHER" id="PTHR48429:SF1">
    <property type="entry name" value="AGENET DOMAIN-CONTAINING PROTEIN"/>
    <property type="match status" value="1"/>
</dbReference>
<protein>
    <recommendedName>
        <fullName evidence="2">Agenet domain-containing protein</fullName>
    </recommendedName>
</protein>
<feature type="region of interest" description="Disordered" evidence="1">
    <location>
        <begin position="906"/>
        <end position="969"/>
    </location>
</feature>
<feature type="compositionally biased region" description="Polar residues" evidence="1">
    <location>
        <begin position="951"/>
        <end position="968"/>
    </location>
</feature>
<dbReference type="InterPro" id="IPR008395">
    <property type="entry name" value="Agenet-like_dom"/>
</dbReference>
<feature type="region of interest" description="Disordered" evidence="1">
    <location>
        <begin position="606"/>
        <end position="625"/>
    </location>
</feature>
<sequence>MDNNDNDYEGHNFQLAGEESSKLSSVLRPFALPKFDFDDSLHGHLRFDSLVENEVFLGIPSQDDNQWIEDFSRGSSGIGFSSSATESCALPTRNNVWSEATSSESVEMLLKAVGQEEMLPGERMIEESDPGDKPGSSMRQMESNLSQDDNIDGVDCVNPSIELDPGDQSGSPFRQMESKHDVKINDVDRVYPSLPHAEVDGNFSRLNQSEGAEGFCTENTSQTQERSISSYEVYVNDKESSIIMTSECLNIDMTSTSGDRGETCELLSDSLSEQFQENIHVHDMDISNQESSSQKITPSVGDSGDQDKVRDISSSCISEGITEGIKEQEVLNTNDERLVENTVETVSSEMHCSLEIPSEIESKEELAVDIHMHNWGEIVCMPEKADSVSTVDRCSEVAFIVEPAADSESGTVVFSSATGISQPSEGYNKLHDKSSVSFEGGHIEGFGIRGSDAVNPTSCNNAELNKVPGTQPLDQPKSIVGDEDVCPGSKSSLDASGATFESSILAETLGSPSDRDIDSNHADFPSNSIDSSFTGEYCEEESVIEDMKDVRGAALIQNENLEDGDRVSPPLMAGSTQTCGEDIPPIQTDHQGGLDVSDCEKEDNNLPLGSKNMVSDNNESPGEGVELNAERATGSLFNTFARDYQVLNTEVEDSKLAASCDEGDEIADMGYTDQNKETELEAEPNTSTPMKSFKGAAEVASAIDIDKGTQLDYAATEGSKMGDPSVSSVETSNATMPYEAIKTSNEKIKDPATDLIVQNDDSEAAPTEKAMEAVTEQCSGRNSSIVLVSSCPVEFDVSDKLSAPVVNCNDHPQSQLNNQDNNVEDVGDVLSTSMNSEANAISKEEGTFTFDIKPLGGGQSIADSDEGLQSLPRIQACKLSLTQEGSPSVPSSSQKDMMIVKEISHGSSLSLSTGVQSSGGVKIPSERKARRGSGKYGNVSAKKGNLLKGTTPLQQKDSGDKSSLSPQGAGQLMTVEHAVKPRGAVSIPTSSLPDLNTSAPSSAVFQQPFMDLQQVQLRAQIFVYGSLIQGAAPDEAYMVSAFGKSDGGRSIWEPSWRACVERLHGQKKKGNNTETPIQSRSGSKAPDQTSRQGSSQSEDLFSPAGRASNKAIPYPLSPIIHLSSPLWNITTPSCEGPPSSSMSRCAIFDYQAISPLHPYQTPVGNFVAHTTSKSTQARFPVPWIASSQGSPFDIGAKYSAFPNTEPVKLTPVKESSLAITSGSKHGSLVPSIHSGATTMSAGTSSLLDLKKVTVSTGQTPIDTKSRKRKKTSGVENIQASASLAVSAVQDLGQISLNSQNQDSIYTPVLSCHNSTSVAVTTPGLVPKGTFNQFSSAVSPSVSNEHIKRDDVILYKRSLDLETLSKVEEAKLHAEEAAAQAATAVSHCQVVWSQLNQQKNSGLTSDAEAKLASAAVAIAAAASVAKAAAAAAKIASSVSVQAKQMADDAVTMHRTVFTTEHNTTLTSNLVNNTGVTSPVSILQGGNLGISSAREAARKRIEAASAATKHAENLDAIVKAAELAAEAVSHTGTIVGMGDPFSLTQLVEAGPDAYWKASHDTSVHGLKTNDTNKNKSTYGNVGELPTVYPNLHEGPDIDVFPTGQAVPPTQRQVSRNTVGELVVAKENPITSVKHGVKNLKPQKDKRPTDSAKAVGFVSEPDIGSMSISSFANLNGSTSIEEGSIVEVRKDGGDSKKAWFSANLQSLKDGEALVCYRELQSDEGSEQLKEWISLEPQGGKAPIIRIPHPMNAVQFDGTRKRRRAAAKDYAWSVGDKVDAWVQDRWREGIIAEKNKKDTTTLTVHFPAQGEMLTVKVWHLRPTVIWSDGQWIEWRRSEQDGTSQGDTPKEKRTKLESVSIETTGKGKMAKNIDFAEERGTEEPTLPLSANEKVFSIGSMRDEKKPIMARTMRSGLQKEGSRVVFGVPKPGKKRKFMDVSKHYVSDRTTKTNNNVPNDSVKKAKYLMPQGSGSRGLKSNSKVDLKEKLVAEPKPKTLKSGKPPIIPTRKLPRKDDSSSSQSGEPNLAEFGSSSDVEETSKGTVVFSSHALPPESREASIRNNTTPERLNKGKLAPGGWKSAKIESNQALILEVTEPRRSIRRTQPTSRLLEGLQSSLMVSKKDNSRG</sequence>
<feature type="region of interest" description="Disordered" evidence="1">
    <location>
        <begin position="1833"/>
        <end position="1853"/>
    </location>
</feature>